<evidence type="ECO:0000313" key="2">
    <source>
        <dbReference type="EMBL" id="KAH9820926.1"/>
    </source>
</evidence>
<dbReference type="OrthoDB" id="5416018at2759"/>
<feature type="compositionally biased region" description="Basic and acidic residues" evidence="1">
    <location>
        <begin position="46"/>
        <end position="66"/>
    </location>
</feature>
<comment type="caution">
    <text evidence="2">The sequence shown here is derived from an EMBL/GenBank/DDBJ whole genome shotgun (WGS) entry which is preliminary data.</text>
</comment>
<dbReference type="Proteomes" id="UP001138500">
    <property type="component" value="Unassembled WGS sequence"/>
</dbReference>
<name>A0A9W7SLK5_9PEZI</name>
<feature type="region of interest" description="Disordered" evidence="1">
    <location>
        <begin position="1"/>
        <end position="95"/>
    </location>
</feature>
<feature type="compositionally biased region" description="Basic residues" evidence="1">
    <location>
        <begin position="12"/>
        <end position="28"/>
    </location>
</feature>
<accession>A0A9W7SLK5</accession>
<dbReference type="EMBL" id="RIBY02002278">
    <property type="protein sequence ID" value="KAH9820926.1"/>
    <property type="molecule type" value="Genomic_DNA"/>
</dbReference>
<reference evidence="2 3" key="2">
    <citation type="journal article" date="2021" name="Curr. Genet.">
        <title>Genetic response to nitrogen starvation in the aggressive Eucalyptus foliar pathogen Teratosphaeria destructans.</title>
        <authorList>
            <person name="Havenga M."/>
            <person name="Wingfield B.D."/>
            <person name="Wingfield M.J."/>
            <person name="Dreyer L.L."/>
            <person name="Roets F."/>
            <person name="Aylward J."/>
        </authorList>
    </citation>
    <scope>NUCLEOTIDE SEQUENCE [LARGE SCALE GENOMIC DNA]</scope>
    <source>
        <strain evidence="2">CMW44962</strain>
    </source>
</reference>
<dbReference type="AlphaFoldDB" id="A0A9W7SLK5"/>
<organism evidence="2 3">
    <name type="scientific">Teratosphaeria destructans</name>
    <dbReference type="NCBI Taxonomy" id="418781"/>
    <lineage>
        <taxon>Eukaryota</taxon>
        <taxon>Fungi</taxon>
        <taxon>Dikarya</taxon>
        <taxon>Ascomycota</taxon>
        <taxon>Pezizomycotina</taxon>
        <taxon>Dothideomycetes</taxon>
        <taxon>Dothideomycetidae</taxon>
        <taxon>Mycosphaerellales</taxon>
        <taxon>Teratosphaeriaceae</taxon>
        <taxon>Teratosphaeria</taxon>
    </lineage>
</organism>
<evidence type="ECO:0000313" key="3">
    <source>
        <dbReference type="Proteomes" id="UP001138500"/>
    </source>
</evidence>
<evidence type="ECO:0000256" key="1">
    <source>
        <dbReference type="SAM" id="MobiDB-lite"/>
    </source>
</evidence>
<reference evidence="2 3" key="1">
    <citation type="journal article" date="2018" name="IMA Fungus">
        <title>IMA Genome-F 10: Nine draft genome sequences of Claviceps purpurea s.lat., including C. arundinis, C. humidiphila, and C. cf. spartinae, pseudomolecules for the pitch canker pathogen Fusarium circinatum, draft genome of Davidsoniella eucalypti, Grosmannia galeiformis, Quambalaria eucalypti, and Teratosphaeria destructans.</title>
        <authorList>
            <person name="Wingfield B.D."/>
            <person name="Liu M."/>
            <person name="Nguyen H.D."/>
            <person name="Lane F.A."/>
            <person name="Morgan S.W."/>
            <person name="De Vos L."/>
            <person name="Wilken P.M."/>
            <person name="Duong T.A."/>
            <person name="Aylward J."/>
            <person name="Coetzee M.P."/>
            <person name="Dadej K."/>
            <person name="De Beer Z.W."/>
            <person name="Findlay W."/>
            <person name="Havenga M."/>
            <person name="Kolarik M."/>
            <person name="Menzies J.G."/>
            <person name="Naidoo K."/>
            <person name="Pochopski O."/>
            <person name="Shoukouhi P."/>
            <person name="Santana Q.C."/>
            <person name="Seifert K.A."/>
            <person name="Soal N."/>
            <person name="Steenkamp E.T."/>
            <person name="Tatham C.T."/>
            <person name="van der Nest M.A."/>
            <person name="Wingfield M.J."/>
        </authorList>
    </citation>
    <scope>NUCLEOTIDE SEQUENCE [LARGE SCALE GENOMIC DNA]</scope>
    <source>
        <strain evidence="2">CMW44962</strain>
    </source>
</reference>
<protein>
    <submittedName>
        <fullName evidence="2">Uncharacterized protein</fullName>
    </submittedName>
</protein>
<proteinExistence type="predicted"/>
<feature type="compositionally biased region" description="Acidic residues" evidence="1">
    <location>
        <begin position="76"/>
        <end position="89"/>
    </location>
</feature>
<sequence length="130" mass="14417">MITSRPSDPQHKVHHHSGQKRNRKHCRPKAIIEASLPSHPDTLRPPVERHQCVNHGAEGHQREESRGNLADRVPEIEEPDGQAAEDDGEVQPGEKGALVGEEYFGLDAGGKGDALAWSWCKVSLGLRKRR</sequence>
<keyword evidence="3" id="KW-1185">Reference proteome</keyword>
<gene>
    <name evidence="2" type="ORF">Tdes44962_MAKER05015</name>
</gene>